<reference evidence="1" key="1">
    <citation type="journal article" date="2021" name="Proc. Natl. Acad. Sci. U.S.A.">
        <title>A Catalog of Tens of Thousands of Viruses from Human Metagenomes Reveals Hidden Associations with Chronic Diseases.</title>
        <authorList>
            <person name="Tisza M.J."/>
            <person name="Buck C.B."/>
        </authorList>
    </citation>
    <scope>NUCLEOTIDE SEQUENCE</scope>
    <source>
        <strain evidence="1">CtGa111</strain>
    </source>
</reference>
<evidence type="ECO:0000313" key="1">
    <source>
        <dbReference type="EMBL" id="DAG04829.1"/>
    </source>
</evidence>
<organism evidence="1">
    <name type="scientific">Siphoviridae sp. ctGa111</name>
    <dbReference type="NCBI Taxonomy" id="2825413"/>
    <lineage>
        <taxon>Viruses</taxon>
        <taxon>Duplodnaviria</taxon>
        <taxon>Heunggongvirae</taxon>
        <taxon>Uroviricota</taxon>
        <taxon>Caudoviricetes</taxon>
    </lineage>
</organism>
<name>A0A8S5VDN0_9CAUD</name>
<dbReference type="EMBL" id="BK016245">
    <property type="protein sequence ID" value="DAG04829.1"/>
    <property type="molecule type" value="Genomic_DNA"/>
</dbReference>
<proteinExistence type="predicted"/>
<sequence>MSKLSLREIAQSQLDSTPVIDGQLIVCLDTGNAYRDTATAHVKIGSDLEVVSDLPLAPLAEKLYYLKPDKLYVFLGGNWTLLNDKTIDLDKAIAKLPAGSSTALNDDVEIITQDTDTTQSHYYRRKLVVLWEYIKTKAQDFFAAKNHKHRKADITDFPASMPASDVYPWAKAATKPSYTKAEVGLGKVDNTADADKTVKRATTAGTADSANSVAWGNVKNKPTTFPVEAHTHDDRYYTEAEMNSKLSGKVDNTEAGANGLINKLESGTAAPVDNDLIITQWANHTTATATNQNKYVRRPMSSIWSYIKSKADSVYQPKGSYAASKHNHDDRYYTESEVNGKLGSKVDNTEAGANGLFSKLGAWTANPTDDTYFIRQDTAGTNQFGRVKFSTIWNYIRGKTDGIYQPKGNYSTTDTKNTAGSTNTTSKLYLIGATSQSANPQTYSNASVYTTGGTLVAGGIGKDGYIAYPGGGFFITQNSTITGYCKIILPVGYTSTMMSFTVTIYDYVSNESVDYKISGYNYDANKAWYNPTAVCVGKAGASHSNLTVRFGDNGSNVAIAIGESTTKWDFPQVVVHDVLLGFNDYGFNGFKSGWSIVFDKQDISNISQIISNTHVGYNSVTSWDKIQNKPSSFTPASHTHDDRYYTETEVNTKLNGKSNTGHTHDDRYYTETEINTKLNGKANSSHTHTKSQITDFPASLKNPTALTIQTNGATAATYDGSAAKTVNVTKGNIGLGNVDNTADANKSVKYATSAGSASTATKATTADVANFAKETYINQYKTVNLTDLDQNTWYPVTGTSIPYNGLRRFKCNVQLNSGSKPSWSTHGGGFTAVVDILEEASGWGTTYKKGMVLINDQCFINDSNKPPVGYGQMSNSSTPVWWLRGGGTYFLATDYNCTWTIQKSKHEINGQNVAPKTTYPGVSVNRATITANLNGNANTAEVATTAVKLARSGNTSYPMTFNWSGRSGQPTWLWGGNDGTNMYVYNPSNFSVNYATSAGNGVETSGSNYIRFKCGVQICWKANVAIDAYGSTYTFQAAFSAIPAITAIGCQDLDDVFFIRNITKTNFIGDKKGYLNGNVSWIAVGVWK</sequence>
<accession>A0A8S5VDN0</accession>
<protein>
    <submittedName>
        <fullName evidence="1">Tail repeat-like protein</fullName>
    </submittedName>
</protein>
<dbReference type="Pfam" id="PF12789">
    <property type="entry name" value="PTR"/>
    <property type="match status" value="1"/>
</dbReference>